<proteinExistence type="predicted"/>
<evidence type="ECO:0000313" key="2">
    <source>
        <dbReference type="EMBL" id="KAF3513087.1"/>
    </source>
</evidence>
<protein>
    <submittedName>
        <fullName evidence="2">Uncharacterized protein</fullName>
    </submittedName>
</protein>
<feature type="region of interest" description="Disordered" evidence="1">
    <location>
        <begin position="1"/>
        <end position="59"/>
    </location>
</feature>
<evidence type="ECO:0000313" key="3">
    <source>
        <dbReference type="Proteomes" id="UP000712600"/>
    </source>
</evidence>
<reference evidence="2" key="1">
    <citation type="submission" date="2019-12" db="EMBL/GenBank/DDBJ databases">
        <title>Genome sequencing and annotation of Brassica cretica.</title>
        <authorList>
            <person name="Studholme D.J."/>
            <person name="Sarris P."/>
        </authorList>
    </citation>
    <scope>NUCLEOTIDE SEQUENCE</scope>
    <source>
        <strain evidence="2">PFS-109/04</strain>
        <tissue evidence="2">Leaf</tissue>
    </source>
</reference>
<name>A0A8S9PJE5_BRACR</name>
<comment type="caution">
    <text evidence="2">The sequence shown here is derived from an EMBL/GenBank/DDBJ whole genome shotgun (WGS) entry which is preliminary data.</text>
</comment>
<feature type="compositionally biased region" description="Low complexity" evidence="1">
    <location>
        <begin position="26"/>
        <end position="59"/>
    </location>
</feature>
<gene>
    <name evidence="2" type="ORF">F2Q69_00004314</name>
</gene>
<sequence>MIIYTKIRHWSTGDQTRSRSRRASPRSRSGTESHSQGSSSHSRGSSSHSRGSSSHSRDSSFPALVFAPAAAPPPTAAPPPAPPVVPGVMIVAQLVQQPGREHLPYLSPCPKRRRQTWFNRSGNGISAWINNMMYSNLSKGYPTFTHFPAEDQEMWFRQFAIVSYDYDSSFGHVPAAPVALHQHMLAPFHYGSSFNSRILCGAVSYVGILLTLSHRKHKGVHTFLCSIAFERRLARHSCSCVVIVFTVKEWCKVLWPPWVPTTSMFCFLLFTKGLSFLKISIGLSYGVCTRRTRVVCVPDLSFNYTFTFGIWSDVVCESSKLLLGSLSSSHLYFQRVKRKKGTKSHIICKVKCSLIDKICEKLLPQLQSAQSLFLEIVQILLDDARGSKVFGNKLALQYYHHRKLFDLLGCANIFLDGRKHRIEATCEFFVSSMVPYLGVMMMRINVQLTQMRNVPCVVSFDCGIVTPCDPFGASIVLPDKGKFTLLWPPWPPNIFVSTLHRITTIRVVLCSYNILQKTLSLGAYKSMINPEFLG</sequence>
<dbReference type="EMBL" id="QGKX02001521">
    <property type="protein sequence ID" value="KAF3513087.1"/>
    <property type="molecule type" value="Genomic_DNA"/>
</dbReference>
<dbReference type="AlphaFoldDB" id="A0A8S9PJE5"/>
<dbReference type="Proteomes" id="UP000712600">
    <property type="component" value="Unassembled WGS sequence"/>
</dbReference>
<organism evidence="2 3">
    <name type="scientific">Brassica cretica</name>
    <name type="common">Mustard</name>
    <dbReference type="NCBI Taxonomy" id="69181"/>
    <lineage>
        <taxon>Eukaryota</taxon>
        <taxon>Viridiplantae</taxon>
        <taxon>Streptophyta</taxon>
        <taxon>Embryophyta</taxon>
        <taxon>Tracheophyta</taxon>
        <taxon>Spermatophyta</taxon>
        <taxon>Magnoliopsida</taxon>
        <taxon>eudicotyledons</taxon>
        <taxon>Gunneridae</taxon>
        <taxon>Pentapetalae</taxon>
        <taxon>rosids</taxon>
        <taxon>malvids</taxon>
        <taxon>Brassicales</taxon>
        <taxon>Brassicaceae</taxon>
        <taxon>Brassiceae</taxon>
        <taxon>Brassica</taxon>
    </lineage>
</organism>
<accession>A0A8S9PJE5</accession>
<evidence type="ECO:0000256" key="1">
    <source>
        <dbReference type="SAM" id="MobiDB-lite"/>
    </source>
</evidence>